<dbReference type="Proteomes" id="UP001164693">
    <property type="component" value="Chromosome"/>
</dbReference>
<protein>
    <submittedName>
        <fullName evidence="4">AAA family ATPase</fullName>
    </submittedName>
</protein>
<dbReference type="SMART" id="SM00421">
    <property type="entry name" value="HTH_LUXR"/>
    <property type="match status" value="1"/>
</dbReference>
<keyword evidence="1" id="KW-0547">Nucleotide-binding</keyword>
<proteinExistence type="predicted"/>
<dbReference type="EMBL" id="CP097463">
    <property type="protein sequence ID" value="WAX58169.1"/>
    <property type="molecule type" value="Genomic_DNA"/>
</dbReference>
<feature type="domain" description="HTH luxR-type" evidence="3">
    <location>
        <begin position="878"/>
        <end position="942"/>
    </location>
</feature>
<dbReference type="Pfam" id="PF00196">
    <property type="entry name" value="GerE"/>
    <property type="match status" value="1"/>
</dbReference>
<keyword evidence="2" id="KW-0067">ATP-binding</keyword>
<dbReference type="InterPro" id="IPR027417">
    <property type="entry name" value="P-loop_NTPase"/>
</dbReference>
<dbReference type="Pfam" id="PF13191">
    <property type="entry name" value="AAA_16"/>
    <property type="match status" value="1"/>
</dbReference>
<reference evidence="4" key="1">
    <citation type="submission" date="2022-05" db="EMBL/GenBank/DDBJ databases">
        <title>Jatrophihabitans sp. SB3-54 whole genome sequence.</title>
        <authorList>
            <person name="Suh M.K."/>
            <person name="Eom M.K."/>
            <person name="Kim J.S."/>
            <person name="Kim H.S."/>
            <person name="Do H.E."/>
            <person name="Shin Y.K."/>
            <person name="Lee J.-S."/>
        </authorList>
    </citation>
    <scope>NUCLEOTIDE SEQUENCE</scope>
    <source>
        <strain evidence="4">SB3-54</strain>
    </source>
</reference>
<dbReference type="PANTHER" id="PTHR16305:SF35">
    <property type="entry name" value="TRANSCRIPTIONAL ACTIVATOR DOMAIN"/>
    <property type="match status" value="1"/>
</dbReference>
<dbReference type="InterPro" id="IPR000792">
    <property type="entry name" value="Tscrpt_reg_LuxR_C"/>
</dbReference>
<evidence type="ECO:0000313" key="4">
    <source>
        <dbReference type="EMBL" id="WAX58169.1"/>
    </source>
</evidence>
<organism evidence="4 5">
    <name type="scientific">Jatrophihabitans cynanchi</name>
    <dbReference type="NCBI Taxonomy" id="2944128"/>
    <lineage>
        <taxon>Bacteria</taxon>
        <taxon>Bacillati</taxon>
        <taxon>Actinomycetota</taxon>
        <taxon>Actinomycetes</taxon>
        <taxon>Jatrophihabitantales</taxon>
        <taxon>Jatrophihabitantaceae</taxon>
        <taxon>Jatrophihabitans</taxon>
    </lineage>
</organism>
<dbReference type="CDD" id="cd06170">
    <property type="entry name" value="LuxR_C_like"/>
    <property type="match status" value="1"/>
</dbReference>
<dbReference type="SUPFAM" id="SSF46894">
    <property type="entry name" value="C-terminal effector domain of the bipartite response regulators"/>
    <property type="match status" value="1"/>
</dbReference>
<dbReference type="InterPro" id="IPR016032">
    <property type="entry name" value="Sig_transdc_resp-reg_C-effctor"/>
</dbReference>
<dbReference type="SUPFAM" id="SSF48452">
    <property type="entry name" value="TPR-like"/>
    <property type="match status" value="1"/>
</dbReference>
<dbReference type="PROSITE" id="PS00622">
    <property type="entry name" value="HTH_LUXR_1"/>
    <property type="match status" value="1"/>
</dbReference>
<dbReference type="InterPro" id="IPR041664">
    <property type="entry name" value="AAA_16"/>
</dbReference>
<dbReference type="PRINTS" id="PR00038">
    <property type="entry name" value="HTHLUXR"/>
</dbReference>
<evidence type="ECO:0000256" key="1">
    <source>
        <dbReference type="ARBA" id="ARBA00022741"/>
    </source>
</evidence>
<evidence type="ECO:0000256" key="2">
    <source>
        <dbReference type="ARBA" id="ARBA00022840"/>
    </source>
</evidence>
<dbReference type="SUPFAM" id="SSF52540">
    <property type="entry name" value="P-loop containing nucleoside triphosphate hydrolases"/>
    <property type="match status" value="1"/>
</dbReference>
<accession>A0ABY7K4A8</accession>
<gene>
    <name evidence="4" type="ORF">M6B22_05230</name>
</gene>
<dbReference type="InterPro" id="IPR036388">
    <property type="entry name" value="WH-like_DNA-bd_sf"/>
</dbReference>
<dbReference type="PANTHER" id="PTHR16305">
    <property type="entry name" value="TESTICULAR SOLUBLE ADENYLYL CYCLASE"/>
    <property type="match status" value="1"/>
</dbReference>
<keyword evidence="5" id="KW-1185">Reference proteome</keyword>
<evidence type="ECO:0000259" key="3">
    <source>
        <dbReference type="PROSITE" id="PS50043"/>
    </source>
</evidence>
<dbReference type="PROSITE" id="PS50043">
    <property type="entry name" value="HTH_LUXR_2"/>
    <property type="match status" value="1"/>
</dbReference>
<dbReference type="Gene3D" id="1.10.10.10">
    <property type="entry name" value="Winged helix-like DNA-binding domain superfamily/Winged helix DNA-binding domain"/>
    <property type="match status" value="1"/>
</dbReference>
<evidence type="ECO:0000313" key="5">
    <source>
        <dbReference type="Proteomes" id="UP001164693"/>
    </source>
</evidence>
<sequence length="942" mass="99283">MFPAAGSDAPPVGRDQELARLHVLVESVAAGDGSALLIEGAAGMGKSALVRAAARTGERSGLHVLSARAIATERDFPYGVAIALFERALAPAGSSERAAQFAGAAELVSPLFRGLPVADGERSTFAMLHGLFWLAVNLAQSRPLLLCVDDLHAADEGSLGFLAHLTARLDELPIGLVAATRPPAGEEHDPALATVRAELGRNRLTLSALPPAAVAEIVRARMSDADDELVAVCADVTKGNPYYIHEMLRALADDAPVPSADLGQRLRDVGFATISRAALFRLGRLGSSAIALARALAVLGDGSQLRLVAALAEVRPDVAARTADVLVAEEIVMAGRALEFVHPLIGQSIEQELAPQQRGRLHLRAARLLSSEGAAASLVAAHLVRAPAAADPWVVEVLRASAEHARRGGLPAVAVRELSRALEEPPQAEQRPLVLAELGAAELAAGAPGAVEHLTQATELHSGAERVALQRTLARALAAQGNRLGAAKVLEAALDEVALSAPALEDEVISDYLVNSMFDPGSRQRAVRRTARLQRSVPGGRTAAERSLLAAMALRSAQDAEGARRSAALARRAWHDGDLLDDQGVDGTGWLMVVWAYQLCDELQAAAHVASTVLQRARESSSIDAFASASYTRGRTEFDLGRLNEAQADIEQTIAAGESGWARFQETAYALCAIIQVERGELENAATSIDAVYRPDMVGGMERAWLAFARGRLELARNRPSDALLQFLRAGNWLSDELAVEHSALPWRDFAGRAAFAIGEPDRARKLAEPLAALGERAGLPVIRARGLRVLGLLEPGDVGIAMLREASALFGSAGAALDQAEVLIDIGARLRRGGDRAAARPPLATALDRAAALGAVRLAELARQELAAAGARPRTERRSGPDALTPSERRVARLAAEGLSNPQIAQALFVTPKTVEYHLRHAYQKLGITGRGGLSAALAEG</sequence>
<name>A0ABY7K4A8_9ACTN</name>
<dbReference type="InterPro" id="IPR011990">
    <property type="entry name" value="TPR-like_helical_dom_sf"/>
</dbReference>
<dbReference type="RefSeq" id="WP_269444719.1">
    <property type="nucleotide sequence ID" value="NZ_CP097463.1"/>
</dbReference>